<sequence>MKHQHSFHIMTLTSALILVSGCGQKANSLAPELATDPTVDYEASTMANPANTDLPAVNSTAFMVSTFGSIHHLGDDGKTLMLHSGKPLYQAYDKPPCPNTMLAPFANEARVTGCTATLIAPNQVLTAAHCLTGDNKDLSQTYFVFGRTIHSDLAGPKSPGEKIEVSPDHWVRAECVSAGDLAPGDVPPDWVVVQLEQSVVRTVAPLAPADEPEGEVAMYAHPLGLPLKHISVQLSARPGEAEFDAANGNSGAALLDANGGDIIGVVNGGSHVTGARSAFGQCATPAWCPRNHCGGQPYTPVSAFANWKTAGVAPRLRKYLSKHVPNCPKPLSTLTSNTRE</sequence>
<dbReference type="AlphaFoldDB" id="A0A2S9XN92"/>
<dbReference type="PROSITE" id="PS00134">
    <property type="entry name" value="TRYPSIN_HIS"/>
    <property type="match status" value="1"/>
</dbReference>
<accession>A0A2S9XN92</accession>
<dbReference type="InterPro" id="IPR001254">
    <property type="entry name" value="Trypsin_dom"/>
</dbReference>
<evidence type="ECO:0000313" key="3">
    <source>
        <dbReference type="Proteomes" id="UP000238823"/>
    </source>
</evidence>
<dbReference type="InterPro" id="IPR018114">
    <property type="entry name" value="TRYPSIN_HIS"/>
</dbReference>
<dbReference type="PROSITE" id="PS50240">
    <property type="entry name" value="TRYPSIN_DOM"/>
    <property type="match status" value="1"/>
</dbReference>
<evidence type="ECO:0000259" key="1">
    <source>
        <dbReference type="PROSITE" id="PS50240"/>
    </source>
</evidence>
<proteinExistence type="predicted"/>
<dbReference type="SUPFAM" id="SSF50494">
    <property type="entry name" value="Trypsin-like serine proteases"/>
    <property type="match status" value="1"/>
</dbReference>
<reference evidence="2 3" key="1">
    <citation type="submission" date="2018-03" db="EMBL/GenBank/DDBJ databases">
        <title>Draft Genome Sequences of the Obligatory Marine Myxobacteria Enhygromyxa salina SWB007.</title>
        <authorList>
            <person name="Poehlein A."/>
            <person name="Moghaddam J.A."/>
            <person name="Harms H."/>
            <person name="Alanjari M."/>
            <person name="Koenig G.M."/>
            <person name="Daniel R."/>
            <person name="Schaeberle T.F."/>
        </authorList>
    </citation>
    <scope>NUCLEOTIDE SEQUENCE [LARGE SCALE GENOMIC DNA]</scope>
    <source>
        <strain evidence="2 3">SWB007</strain>
    </source>
</reference>
<dbReference type="Pfam" id="PF00089">
    <property type="entry name" value="Trypsin"/>
    <property type="match status" value="1"/>
</dbReference>
<dbReference type="Proteomes" id="UP000238823">
    <property type="component" value="Unassembled WGS sequence"/>
</dbReference>
<dbReference type="GO" id="GO:0006508">
    <property type="term" value="P:proteolysis"/>
    <property type="evidence" value="ECO:0007669"/>
    <property type="project" value="InterPro"/>
</dbReference>
<dbReference type="OrthoDB" id="5483530at2"/>
<protein>
    <submittedName>
        <fullName evidence="2">Trypsin</fullName>
    </submittedName>
</protein>
<dbReference type="Gene3D" id="2.40.10.10">
    <property type="entry name" value="Trypsin-like serine proteases"/>
    <property type="match status" value="2"/>
</dbReference>
<dbReference type="RefSeq" id="WP_106094622.1">
    <property type="nucleotide sequence ID" value="NZ_PVNL01000142.1"/>
</dbReference>
<name>A0A2S9XN92_9BACT</name>
<organism evidence="2 3">
    <name type="scientific">Enhygromyxa salina</name>
    <dbReference type="NCBI Taxonomy" id="215803"/>
    <lineage>
        <taxon>Bacteria</taxon>
        <taxon>Pseudomonadati</taxon>
        <taxon>Myxococcota</taxon>
        <taxon>Polyangia</taxon>
        <taxon>Nannocystales</taxon>
        <taxon>Nannocystaceae</taxon>
        <taxon>Enhygromyxa</taxon>
    </lineage>
</organism>
<dbReference type="GO" id="GO:0004252">
    <property type="term" value="F:serine-type endopeptidase activity"/>
    <property type="evidence" value="ECO:0007669"/>
    <property type="project" value="InterPro"/>
</dbReference>
<feature type="domain" description="Peptidase S1" evidence="1">
    <location>
        <begin position="104"/>
        <end position="313"/>
    </location>
</feature>
<evidence type="ECO:0000313" key="2">
    <source>
        <dbReference type="EMBL" id="PRP94323.1"/>
    </source>
</evidence>
<dbReference type="EMBL" id="PVNL01000142">
    <property type="protein sequence ID" value="PRP94323.1"/>
    <property type="molecule type" value="Genomic_DNA"/>
</dbReference>
<dbReference type="PROSITE" id="PS51257">
    <property type="entry name" value="PROKAR_LIPOPROTEIN"/>
    <property type="match status" value="1"/>
</dbReference>
<gene>
    <name evidence="2" type="ORF">ENSA7_78600</name>
</gene>
<comment type="caution">
    <text evidence="2">The sequence shown here is derived from an EMBL/GenBank/DDBJ whole genome shotgun (WGS) entry which is preliminary data.</text>
</comment>
<dbReference type="InterPro" id="IPR009003">
    <property type="entry name" value="Peptidase_S1_PA"/>
</dbReference>
<dbReference type="InterPro" id="IPR043504">
    <property type="entry name" value="Peptidase_S1_PA_chymotrypsin"/>
</dbReference>